<feature type="domain" description="ACT" evidence="8">
    <location>
        <begin position="148"/>
        <end position="220"/>
    </location>
</feature>
<comment type="cofactor">
    <cofactor evidence="1">
        <name>[4Fe-4S] cluster</name>
        <dbReference type="ChEBI" id="CHEBI:49883"/>
    </cofactor>
</comment>
<reference evidence="9" key="1">
    <citation type="submission" date="2019-08" db="EMBL/GenBank/DDBJ databases">
        <authorList>
            <person name="Kucharzyk K."/>
            <person name="Murdoch R.W."/>
            <person name="Higgins S."/>
            <person name="Loffler F."/>
        </authorList>
    </citation>
    <scope>NUCLEOTIDE SEQUENCE</scope>
</reference>
<keyword evidence="5" id="KW-0408">Iron</keyword>
<dbReference type="GO" id="GO:0051539">
    <property type="term" value="F:4 iron, 4 sulfur cluster binding"/>
    <property type="evidence" value="ECO:0007669"/>
    <property type="project" value="UniProtKB-KW"/>
</dbReference>
<keyword evidence="7 9" id="KW-0456">Lyase</keyword>
<dbReference type="InterPro" id="IPR004643">
    <property type="entry name" value="Fe-S_L-Ser_bsu"/>
</dbReference>
<proteinExistence type="predicted"/>
<dbReference type="InterPro" id="IPR045865">
    <property type="entry name" value="ACT-like_dom_sf"/>
</dbReference>
<dbReference type="GO" id="GO:0003941">
    <property type="term" value="F:L-serine ammonia-lyase activity"/>
    <property type="evidence" value="ECO:0007669"/>
    <property type="project" value="UniProtKB-EC"/>
</dbReference>
<dbReference type="AlphaFoldDB" id="A0A644TNT7"/>
<comment type="caution">
    <text evidence="9">The sequence shown here is derived from an EMBL/GenBank/DDBJ whole genome shotgun (WGS) entry which is preliminary data.</text>
</comment>
<evidence type="ECO:0000313" key="9">
    <source>
        <dbReference type="EMBL" id="MPL68087.1"/>
    </source>
</evidence>
<dbReference type="InterPro" id="IPR029009">
    <property type="entry name" value="ASB_dom_sf"/>
</dbReference>
<gene>
    <name evidence="9" type="primary">sdhB_2</name>
    <name evidence="9" type="ORF">SDC9_13800</name>
</gene>
<keyword evidence="6" id="KW-0411">Iron-sulfur</keyword>
<evidence type="ECO:0000256" key="5">
    <source>
        <dbReference type="ARBA" id="ARBA00023004"/>
    </source>
</evidence>
<evidence type="ECO:0000256" key="6">
    <source>
        <dbReference type="ARBA" id="ARBA00023014"/>
    </source>
</evidence>
<evidence type="ECO:0000259" key="8">
    <source>
        <dbReference type="PROSITE" id="PS51671"/>
    </source>
</evidence>
<evidence type="ECO:0000256" key="3">
    <source>
        <dbReference type="ARBA" id="ARBA00022485"/>
    </source>
</evidence>
<dbReference type="SUPFAM" id="SSF55021">
    <property type="entry name" value="ACT-like"/>
    <property type="match status" value="1"/>
</dbReference>
<keyword evidence="4" id="KW-0479">Metal-binding</keyword>
<dbReference type="GO" id="GO:0006094">
    <property type="term" value="P:gluconeogenesis"/>
    <property type="evidence" value="ECO:0007669"/>
    <property type="project" value="UniProtKB-KW"/>
</dbReference>
<name>A0A644TNT7_9ZZZZ</name>
<evidence type="ECO:0000256" key="4">
    <source>
        <dbReference type="ARBA" id="ARBA00022723"/>
    </source>
</evidence>
<dbReference type="EMBL" id="VSSQ01000040">
    <property type="protein sequence ID" value="MPL68087.1"/>
    <property type="molecule type" value="Genomic_DNA"/>
</dbReference>
<evidence type="ECO:0000256" key="7">
    <source>
        <dbReference type="ARBA" id="ARBA00023239"/>
    </source>
</evidence>
<dbReference type="FunFam" id="3.30.70.260:FF:000008">
    <property type="entry name" value="D-3-phosphoglycerate dehydrogenase, chloroplastic"/>
    <property type="match status" value="1"/>
</dbReference>
<accession>A0A644TNT7</accession>
<sequence length="221" mass="23273">MHGVFDIIGPTMIGPSSSHTAGAARLGKMARIILGENPATAVIELHGSFAQTYRGHGTDKALVAGLLGYTTDDVRIKEALSIAPQSGLDITFRIIDLGDSAHPNTAVFHLTGVHGRQVKVVGASTGGGSIIITEIDGYTVELTGEYHTLISIHQDKPGVIALITHMLAQDSVNIAFMRVSRREKGSQALAIIEADHALPEHILTAVSSIPSVKLALLIPPL</sequence>
<dbReference type="GO" id="GO:0046872">
    <property type="term" value="F:metal ion binding"/>
    <property type="evidence" value="ECO:0007669"/>
    <property type="project" value="UniProtKB-KW"/>
</dbReference>
<dbReference type="InterPro" id="IPR002912">
    <property type="entry name" value="ACT_dom"/>
</dbReference>
<dbReference type="PANTHER" id="PTHR30182:SF12">
    <property type="entry name" value="L-SERINE DEHYDRATASE, BETA CHAIN-RELATED"/>
    <property type="match status" value="1"/>
</dbReference>
<dbReference type="CDD" id="cd04903">
    <property type="entry name" value="ACT_LSD"/>
    <property type="match status" value="1"/>
</dbReference>
<dbReference type="Gene3D" id="3.30.70.260">
    <property type="match status" value="1"/>
</dbReference>
<dbReference type="SUPFAM" id="SSF143548">
    <property type="entry name" value="Serine metabolism enzymes domain"/>
    <property type="match status" value="1"/>
</dbReference>
<dbReference type="InterPro" id="IPR005131">
    <property type="entry name" value="Ser_deHydtase_bsu"/>
</dbReference>
<evidence type="ECO:0000256" key="1">
    <source>
        <dbReference type="ARBA" id="ARBA00001966"/>
    </source>
</evidence>
<evidence type="ECO:0000256" key="2">
    <source>
        <dbReference type="ARBA" id="ARBA00022432"/>
    </source>
</evidence>
<protein>
    <submittedName>
        <fullName evidence="9">L-serine dehydratase, beta chain</fullName>
        <ecNumber evidence="9">4.3.1.17</ecNumber>
    </submittedName>
</protein>
<dbReference type="EC" id="4.3.1.17" evidence="9"/>
<dbReference type="NCBIfam" id="TIGR00719">
    <property type="entry name" value="sda_beta"/>
    <property type="match status" value="1"/>
</dbReference>
<dbReference type="Gene3D" id="3.30.1330.90">
    <property type="entry name" value="D-3-phosphoglycerate dehydrogenase, domain 3"/>
    <property type="match status" value="1"/>
</dbReference>
<dbReference type="Pfam" id="PF03315">
    <property type="entry name" value="SDH_beta"/>
    <property type="match status" value="1"/>
</dbReference>
<dbReference type="PROSITE" id="PS51671">
    <property type="entry name" value="ACT"/>
    <property type="match status" value="1"/>
</dbReference>
<dbReference type="PIRSF" id="PIRSF036692">
    <property type="entry name" value="SDH_B"/>
    <property type="match status" value="1"/>
</dbReference>
<dbReference type="PANTHER" id="PTHR30182">
    <property type="entry name" value="L-SERINE DEHYDRATASE"/>
    <property type="match status" value="1"/>
</dbReference>
<keyword evidence="3" id="KW-0004">4Fe-4S</keyword>
<keyword evidence="2" id="KW-0312">Gluconeogenesis</keyword>
<organism evidence="9">
    <name type="scientific">bioreactor metagenome</name>
    <dbReference type="NCBI Taxonomy" id="1076179"/>
    <lineage>
        <taxon>unclassified sequences</taxon>
        <taxon>metagenomes</taxon>
        <taxon>ecological metagenomes</taxon>
    </lineage>
</organism>
<dbReference type="InterPro" id="IPR051318">
    <property type="entry name" value="Fe-S_L-Ser"/>
</dbReference>